<feature type="non-terminal residue" evidence="1">
    <location>
        <position position="1"/>
    </location>
</feature>
<accession>A0AA38LMY8</accession>
<proteinExistence type="predicted"/>
<organism evidence="1 2">
    <name type="scientific">Taxus chinensis</name>
    <name type="common">Chinese yew</name>
    <name type="synonym">Taxus wallichiana var. chinensis</name>
    <dbReference type="NCBI Taxonomy" id="29808"/>
    <lineage>
        <taxon>Eukaryota</taxon>
        <taxon>Viridiplantae</taxon>
        <taxon>Streptophyta</taxon>
        <taxon>Embryophyta</taxon>
        <taxon>Tracheophyta</taxon>
        <taxon>Spermatophyta</taxon>
        <taxon>Pinopsida</taxon>
        <taxon>Pinidae</taxon>
        <taxon>Conifers II</taxon>
        <taxon>Cupressales</taxon>
        <taxon>Taxaceae</taxon>
        <taxon>Taxus</taxon>
    </lineage>
</organism>
<dbReference type="AlphaFoldDB" id="A0AA38LMY8"/>
<dbReference type="Proteomes" id="UP000824469">
    <property type="component" value="Unassembled WGS sequence"/>
</dbReference>
<dbReference type="EMBL" id="JAHRHJ020000001">
    <property type="protein sequence ID" value="KAH9331173.1"/>
    <property type="molecule type" value="Genomic_DNA"/>
</dbReference>
<feature type="non-terminal residue" evidence="1">
    <location>
        <position position="63"/>
    </location>
</feature>
<comment type="caution">
    <text evidence="1">The sequence shown here is derived from an EMBL/GenBank/DDBJ whole genome shotgun (WGS) entry which is preliminary data.</text>
</comment>
<reference evidence="1 2" key="1">
    <citation type="journal article" date="2021" name="Nat. Plants">
        <title>The Taxus genome provides insights into paclitaxel biosynthesis.</title>
        <authorList>
            <person name="Xiong X."/>
            <person name="Gou J."/>
            <person name="Liao Q."/>
            <person name="Li Y."/>
            <person name="Zhou Q."/>
            <person name="Bi G."/>
            <person name="Li C."/>
            <person name="Du R."/>
            <person name="Wang X."/>
            <person name="Sun T."/>
            <person name="Guo L."/>
            <person name="Liang H."/>
            <person name="Lu P."/>
            <person name="Wu Y."/>
            <person name="Zhang Z."/>
            <person name="Ro D.K."/>
            <person name="Shang Y."/>
            <person name="Huang S."/>
            <person name="Yan J."/>
        </authorList>
    </citation>
    <scope>NUCLEOTIDE SEQUENCE [LARGE SCALE GENOMIC DNA]</scope>
    <source>
        <strain evidence="1">Ta-2019</strain>
    </source>
</reference>
<evidence type="ECO:0000313" key="1">
    <source>
        <dbReference type="EMBL" id="KAH9331173.1"/>
    </source>
</evidence>
<gene>
    <name evidence="1" type="ORF">KI387_003281</name>
</gene>
<keyword evidence="2" id="KW-1185">Reference proteome</keyword>
<sequence>VGLLVQRKLLLISEQRSRGQASQSMVGCDVLVGHPPALAQGREMCSVSPWPRVPDSSGPTVDI</sequence>
<evidence type="ECO:0000313" key="2">
    <source>
        <dbReference type="Proteomes" id="UP000824469"/>
    </source>
</evidence>
<protein>
    <submittedName>
        <fullName evidence="1">Uncharacterized protein</fullName>
    </submittedName>
</protein>
<name>A0AA38LMY8_TAXCH</name>